<dbReference type="Gene3D" id="3.30.420.40">
    <property type="match status" value="1"/>
</dbReference>
<dbReference type="EMBL" id="JBHSDU010000003">
    <property type="protein sequence ID" value="MFC4310858.1"/>
    <property type="molecule type" value="Genomic_DNA"/>
</dbReference>
<comment type="caution">
    <text evidence="3">The sequence shown here is derived from an EMBL/GenBank/DDBJ whole genome shotgun (WGS) entry which is preliminary data.</text>
</comment>
<feature type="domain" description="Hydantoinase/oxoprolinase N-terminal" evidence="2">
    <location>
        <begin position="7"/>
        <end position="176"/>
    </location>
</feature>
<dbReference type="InterPro" id="IPR043129">
    <property type="entry name" value="ATPase_NBD"/>
</dbReference>
<evidence type="ECO:0000259" key="1">
    <source>
        <dbReference type="Pfam" id="PF01968"/>
    </source>
</evidence>
<sequence>MKTPLLRIGIDVGGTNTDAVVMLGREVRAAFKSPTTADVGTGIRTALTEVLRQAEAKGAHIGAVMIGTTHFTNAFVQARSLAKVGVIRLAAPATTSLPPFADWPDRLTEVVAGPAYVVRGGYNYDGSEIAVPQRDEILAAAKAIRDAGVRAVAISSVFAPVNEMQEVFAKNIVLEVIPDAAITLSHELGRIGLIERENAAIMNASLSAMAGDVVRSFGEALAALDIHCPLYVSQNDGTLMPPQVAASYPVLTFASGPTNSIRGGGFLSGLSDCIVVDIGGTTTDVGVLAGGLPRESSIAVDVGGVRTNFRMPDVLSIGLGGGSRVRHADTSVTVGPDSVGFKLRSEGLVFGGSTLTATDIAVAGGIATVGNPAAVKHLDREQVAGALRKIGVMIEDAIDRMKTSSTAVPVVLVGGGSILAPTTLRGAAQVIIPNQAGVANAIGAAIAQVSGEVDQVYSYEQLGREVALERARTDATNKAVAAGADSATVQIADVEELPLQYLPGGAVRVRVKAIGELAGLGV</sequence>
<protein>
    <submittedName>
        <fullName evidence="3">Hydantoinase/oxoprolinase N-terminal domain-containing protein</fullName>
    </submittedName>
</protein>
<dbReference type="InterPro" id="IPR045079">
    <property type="entry name" value="Oxoprolinase-like"/>
</dbReference>
<feature type="domain" description="Hydantoinase A/oxoprolinase" evidence="1">
    <location>
        <begin position="196"/>
        <end position="363"/>
    </location>
</feature>
<proteinExistence type="predicted"/>
<dbReference type="Pfam" id="PF05378">
    <property type="entry name" value="Hydant_A_N"/>
    <property type="match status" value="1"/>
</dbReference>
<keyword evidence="4" id="KW-1185">Reference proteome</keyword>
<dbReference type="Proteomes" id="UP001595904">
    <property type="component" value="Unassembled WGS sequence"/>
</dbReference>
<name>A0ABV8STB1_9GAMM</name>
<evidence type="ECO:0000313" key="3">
    <source>
        <dbReference type="EMBL" id="MFC4310858.1"/>
    </source>
</evidence>
<evidence type="ECO:0000313" key="4">
    <source>
        <dbReference type="Proteomes" id="UP001595904"/>
    </source>
</evidence>
<organism evidence="3 4">
    <name type="scientific">Steroidobacter flavus</name>
    <dbReference type="NCBI Taxonomy" id="1842136"/>
    <lineage>
        <taxon>Bacteria</taxon>
        <taxon>Pseudomonadati</taxon>
        <taxon>Pseudomonadota</taxon>
        <taxon>Gammaproteobacteria</taxon>
        <taxon>Steroidobacterales</taxon>
        <taxon>Steroidobacteraceae</taxon>
        <taxon>Steroidobacter</taxon>
    </lineage>
</organism>
<dbReference type="PANTHER" id="PTHR11365">
    <property type="entry name" value="5-OXOPROLINASE RELATED"/>
    <property type="match status" value="1"/>
</dbReference>
<evidence type="ECO:0000259" key="2">
    <source>
        <dbReference type="Pfam" id="PF05378"/>
    </source>
</evidence>
<dbReference type="InterPro" id="IPR008040">
    <property type="entry name" value="Hydant_A_N"/>
</dbReference>
<dbReference type="RefSeq" id="WP_380598709.1">
    <property type="nucleotide sequence ID" value="NZ_JBHSDU010000003.1"/>
</dbReference>
<accession>A0ABV8STB1</accession>
<reference evidence="4" key="1">
    <citation type="journal article" date="2019" name="Int. J. Syst. Evol. Microbiol.">
        <title>The Global Catalogue of Microorganisms (GCM) 10K type strain sequencing project: providing services to taxonomists for standard genome sequencing and annotation.</title>
        <authorList>
            <consortium name="The Broad Institute Genomics Platform"/>
            <consortium name="The Broad Institute Genome Sequencing Center for Infectious Disease"/>
            <person name="Wu L."/>
            <person name="Ma J."/>
        </authorList>
    </citation>
    <scope>NUCLEOTIDE SEQUENCE [LARGE SCALE GENOMIC DNA]</scope>
    <source>
        <strain evidence="4">CGMCC 1.10759</strain>
    </source>
</reference>
<dbReference type="SUPFAM" id="SSF53067">
    <property type="entry name" value="Actin-like ATPase domain"/>
    <property type="match status" value="2"/>
</dbReference>
<dbReference type="InterPro" id="IPR002821">
    <property type="entry name" value="Hydantoinase_A"/>
</dbReference>
<dbReference type="Pfam" id="PF01968">
    <property type="entry name" value="Hydantoinase_A"/>
    <property type="match status" value="1"/>
</dbReference>
<dbReference type="PANTHER" id="PTHR11365:SF10">
    <property type="entry name" value="HYDANTOINASE_OXOPROLINASE"/>
    <property type="match status" value="1"/>
</dbReference>
<gene>
    <name evidence="3" type="ORF">ACFPN2_17315</name>
</gene>